<evidence type="ECO:0000256" key="3">
    <source>
        <dbReference type="ARBA" id="ARBA00022553"/>
    </source>
</evidence>
<evidence type="ECO:0000256" key="4">
    <source>
        <dbReference type="ARBA" id="ARBA00022679"/>
    </source>
</evidence>
<organism evidence="10 11">
    <name type="scientific">Alteromonas ponticola</name>
    <dbReference type="NCBI Taxonomy" id="2720613"/>
    <lineage>
        <taxon>Bacteria</taxon>
        <taxon>Pseudomonadati</taxon>
        <taxon>Pseudomonadota</taxon>
        <taxon>Gammaproteobacteria</taxon>
        <taxon>Alteromonadales</taxon>
        <taxon>Alteromonadaceae</taxon>
        <taxon>Alteromonas/Salinimonas group</taxon>
        <taxon>Alteromonas</taxon>
    </lineage>
</organism>
<dbReference type="RefSeq" id="WP_169211942.1">
    <property type="nucleotide sequence ID" value="NZ_JAATNW010000009.1"/>
</dbReference>
<keyword evidence="7" id="KW-0067">ATP-binding</keyword>
<keyword evidence="4" id="KW-0808">Transferase</keyword>
<dbReference type="InterPro" id="IPR005467">
    <property type="entry name" value="His_kinase_dom"/>
</dbReference>
<dbReference type="Pfam" id="PF07730">
    <property type="entry name" value="HisKA_3"/>
    <property type="match status" value="1"/>
</dbReference>
<evidence type="ECO:0000256" key="1">
    <source>
        <dbReference type="ARBA" id="ARBA00000085"/>
    </source>
</evidence>
<sequence>MSDSEKRELIAEIQRQQNVLKALLDQEQSALTELAKRLWAQQESDKARLSRELHDGVGQLLTGLTRRLQTMAHTDPAVSELAEIAELALADVRQLSRLMSPTILDDLGLKPALNWLCRNLFEHEQITYSCEVDVQPDLPKDISILIFRVTQESLVNSIKHAHSSAVTVTVKQHFNMVMLNLIDNGKGFSRENITPGVGLASIEDRAKAFNADLNIHSSPEHGTRISLTIPL</sequence>
<evidence type="ECO:0000313" key="10">
    <source>
        <dbReference type="EMBL" id="NMH61376.1"/>
    </source>
</evidence>
<name>A0ABX1R634_9ALTE</name>
<evidence type="ECO:0000256" key="6">
    <source>
        <dbReference type="ARBA" id="ARBA00022777"/>
    </source>
</evidence>
<dbReference type="InterPro" id="IPR011712">
    <property type="entry name" value="Sig_transdc_His_kin_sub3_dim/P"/>
</dbReference>
<dbReference type="PANTHER" id="PTHR24421">
    <property type="entry name" value="NITRATE/NITRITE SENSOR PROTEIN NARX-RELATED"/>
    <property type="match status" value="1"/>
</dbReference>
<keyword evidence="8" id="KW-0902">Two-component regulatory system</keyword>
<dbReference type="SMART" id="SM00387">
    <property type="entry name" value="HATPase_c"/>
    <property type="match status" value="1"/>
</dbReference>
<protein>
    <recommendedName>
        <fullName evidence="2">histidine kinase</fullName>
        <ecNumber evidence="2">2.7.13.3</ecNumber>
    </recommendedName>
</protein>
<keyword evidence="3" id="KW-0597">Phosphoprotein</keyword>
<evidence type="ECO:0000313" key="11">
    <source>
        <dbReference type="Proteomes" id="UP000709336"/>
    </source>
</evidence>
<evidence type="ECO:0000256" key="5">
    <source>
        <dbReference type="ARBA" id="ARBA00022741"/>
    </source>
</evidence>
<dbReference type="PROSITE" id="PS50109">
    <property type="entry name" value="HIS_KIN"/>
    <property type="match status" value="1"/>
</dbReference>
<keyword evidence="5" id="KW-0547">Nucleotide-binding</keyword>
<dbReference type="EC" id="2.7.13.3" evidence="2"/>
<dbReference type="InterPro" id="IPR036890">
    <property type="entry name" value="HATPase_C_sf"/>
</dbReference>
<dbReference type="Gene3D" id="3.30.565.10">
    <property type="entry name" value="Histidine kinase-like ATPase, C-terminal domain"/>
    <property type="match status" value="1"/>
</dbReference>
<keyword evidence="6 10" id="KW-0418">Kinase</keyword>
<keyword evidence="11" id="KW-1185">Reference proteome</keyword>
<dbReference type="SUPFAM" id="SSF55874">
    <property type="entry name" value="ATPase domain of HSP90 chaperone/DNA topoisomerase II/histidine kinase"/>
    <property type="match status" value="1"/>
</dbReference>
<dbReference type="PANTHER" id="PTHR24421:SF10">
    <property type="entry name" value="NITRATE_NITRITE SENSOR PROTEIN NARQ"/>
    <property type="match status" value="1"/>
</dbReference>
<dbReference type="InterPro" id="IPR003594">
    <property type="entry name" value="HATPase_dom"/>
</dbReference>
<dbReference type="Proteomes" id="UP000709336">
    <property type="component" value="Unassembled WGS sequence"/>
</dbReference>
<evidence type="ECO:0000256" key="8">
    <source>
        <dbReference type="ARBA" id="ARBA00023012"/>
    </source>
</evidence>
<gene>
    <name evidence="10" type="ORF">HCJ96_15205</name>
</gene>
<accession>A0ABX1R634</accession>
<comment type="catalytic activity">
    <reaction evidence="1">
        <text>ATP + protein L-histidine = ADP + protein N-phospho-L-histidine.</text>
        <dbReference type="EC" id="2.7.13.3"/>
    </reaction>
</comment>
<evidence type="ECO:0000256" key="7">
    <source>
        <dbReference type="ARBA" id="ARBA00022840"/>
    </source>
</evidence>
<evidence type="ECO:0000259" key="9">
    <source>
        <dbReference type="PROSITE" id="PS50109"/>
    </source>
</evidence>
<dbReference type="CDD" id="cd16917">
    <property type="entry name" value="HATPase_UhpB-NarQ-NarX-like"/>
    <property type="match status" value="1"/>
</dbReference>
<dbReference type="GO" id="GO:0016301">
    <property type="term" value="F:kinase activity"/>
    <property type="evidence" value="ECO:0007669"/>
    <property type="project" value="UniProtKB-KW"/>
</dbReference>
<dbReference type="Pfam" id="PF02518">
    <property type="entry name" value="HATPase_c"/>
    <property type="match status" value="1"/>
</dbReference>
<dbReference type="InterPro" id="IPR050482">
    <property type="entry name" value="Sensor_HK_TwoCompSys"/>
</dbReference>
<feature type="domain" description="Histidine kinase" evidence="9">
    <location>
        <begin position="48"/>
        <end position="231"/>
    </location>
</feature>
<evidence type="ECO:0000256" key="2">
    <source>
        <dbReference type="ARBA" id="ARBA00012438"/>
    </source>
</evidence>
<proteinExistence type="predicted"/>
<dbReference type="Gene3D" id="1.20.5.1930">
    <property type="match status" value="1"/>
</dbReference>
<comment type="caution">
    <text evidence="10">The sequence shown here is derived from an EMBL/GenBank/DDBJ whole genome shotgun (WGS) entry which is preliminary data.</text>
</comment>
<dbReference type="EMBL" id="JAATNW010000009">
    <property type="protein sequence ID" value="NMH61376.1"/>
    <property type="molecule type" value="Genomic_DNA"/>
</dbReference>
<reference evidence="10 11" key="1">
    <citation type="submission" date="2020-03" db="EMBL/GenBank/DDBJ databases">
        <title>Alteromonas ponticola sp. nov., isolated from seawater.</title>
        <authorList>
            <person name="Yoon J.-H."/>
            <person name="Kim Y.-O."/>
        </authorList>
    </citation>
    <scope>NUCLEOTIDE SEQUENCE [LARGE SCALE GENOMIC DNA]</scope>
    <source>
        <strain evidence="10 11">MYP5</strain>
    </source>
</reference>